<dbReference type="RefSeq" id="WP_340332608.1">
    <property type="nucleotide sequence ID" value="NZ_JAZHOF010000015.1"/>
</dbReference>
<evidence type="ECO:0008006" key="3">
    <source>
        <dbReference type="Google" id="ProtNLM"/>
    </source>
</evidence>
<gene>
    <name evidence="1" type="ORF">V3328_25765</name>
</gene>
<accession>A0AAW9S420</accession>
<organism evidence="1 2">
    <name type="scientific">Microbaculum marinum</name>
    <dbReference type="NCBI Taxonomy" id="1764581"/>
    <lineage>
        <taxon>Bacteria</taxon>
        <taxon>Pseudomonadati</taxon>
        <taxon>Pseudomonadota</taxon>
        <taxon>Alphaproteobacteria</taxon>
        <taxon>Hyphomicrobiales</taxon>
        <taxon>Tepidamorphaceae</taxon>
        <taxon>Microbaculum</taxon>
    </lineage>
</organism>
<dbReference type="EMBL" id="JAZHOF010000015">
    <property type="protein sequence ID" value="MEJ8574908.1"/>
    <property type="molecule type" value="Genomic_DNA"/>
</dbReference>
<dbReference type="AlphaFoldDB" id="A0AAW9S420"/>
<name>A0AAW9S420_9HYPH</name>
<reference evidence="1 2" key="1">
    <citation type="submission" date="2024-02" db="EMBL/GenBank/DDBJ databases">
        <title>Genome analysis and characterization of Microbaculum marinisediminis sp. nov., isolated from marine sediment.</title>
        <authorList>
            <person name="Du Z.-J."/>
            <person name="Ye Y.-Q."/>
            <person name="Zhang Z.-R."/>
            <person name="Yuan S.-M."/>
            <person name="Zhang X.-Y."/>
        </authorList>
    </citation>
    <scope>NUCLEOTIDE SEQUENCE [LARGE SCALE GENOMIC DNA]</scope>
    <source>
        <strain evidence="1 2">SDUM1044001</strain>
    </source>
</reference>
<proteinExistence type="predicted"/>
<comment type="caution">
    <text evidence="1">The sequence shown here is derived from an EMBL/GenBank/DDBJ whole genome shotgun (WGS) entry which is preliminary data.</text>
</comment>
<protein>
    <recommendedName>
        <fullName evidence="3">Thyroglobulin type-1 domain-containing protein</fullName>
    </recommendedName>
</protein>
<evidence type="ECO:0000313" key="1">
    <source>
        <dbReference type="EMBL" id="MEJ8574908.1"/>
    </source>
</evidence>
<dbReference type="Proteomes" id="UP001378188">
    <property type="component" value="Unassembled WGS sequence"/>
</dbReference>
<keyword evidence="2" id="KW-1185">Reference proteome</keyword>
<sequence length="287" mass="30224">MPYGNERKGPDNMQFTRTTRLRTMLVAAFAGLVSASSGIAGTADTDGRTIAELTPAAIAANPSAFKICPESPDDPNTFALCATAKCWTLDGVAYCKCDVLNEDSISLPFHFRAGGKRQDVCDLLKEGVENGFTISTYATPRQLEKDYKPAKEKLGRPLALYTCPGTSMGAEAGYSAQCDGGVCFKSTVGQDFPGLGHVKKDEIVCSCPPAAASPIGFQASGPWSCRPGAKNVNGRCCDQDYQERLCGVTSVSKTGTRIAVGAPTGVATVLSKLLDGKAPAINRCVFQ</sequence>
<evidence type="ECO:0000313" key="2">
    <source>
        <dbReference type="Proteomes" id="UP001378188"/>
    </source>
</evidence>